<gene>
    <name evidence="1" type="ORF">ROA7745_00408</name>
</gene>
<dbReference type="Proteomes" id="UP000193224">
    <property type="component" value="Unassembled WGS sequence"/>
</dbReference>
<evidence type="ECO:0000313" key="2">
    <source>
        <dbReference type="Proteomes" id="UP000193224"/>
    </source>
</evidence>
<reference evidence="1 2" key="1">
    <citation type="submission" date="2017-03" db="EMBL/GenBank/DDBJ databases">
        <authorList>
            <person name="Afonso C.L."/>
            <person name="Miller P.J."/>
            <person name="Scott M.A."/>
            <person name="Spackman E."/>
            <person name="Goraichik I."/>
            <person name="Dimitrov K.M."/>
            <person name="Suarez D.L."/>
            <person name="Swayne D.E."/>
        </authorList>
    </citation>
    <scope>NUCLEOTIDE SEQUENCE [LARGE SCALE GENOMIC DNA]</scope>
    <source>
        <strain evidence="1 2">CECT 7745</strain>
    </source>
</reference>
<dbReference type="RefSeq" id="WP_085798547.1">
    <property type="nucleotide sequence ID" value="NZ_FWXB01000001.1"/>
</dbReference>
<dbReference type="EMBL" id="FWXB01000001">
    <property type="protein sequence ID" value="SMC10601.1"/>
    <property type="molecule type" value="Genomic_DNA"/>
</dbReference>
<keyword evidence="2" id="KW-1185">Reference proteome</keyword>
<evidence type="ECO:0000313" key="1">
    <source>
        <dbReference type="EMBL" id="SMC10601.1"/>
    </source>
</evidence>
<organism evidence="1 2">
    <name type="scientific">Roseovarius aestuarii</name>
    <dbReference type="NCBI Taxonomy" id="475083"/>
    <lineage>
        <taxon>Bacteria</taxon>
        <taxon>Pseudomonadati</taxon>
        <taxon>Pseudomonadota</taxon>
        <taxon>Alphaproteobacteria</taxon>
        <taxon>Rhodobacterales</taxon>
        <taxon>Roseobacteraceae</taxon>
        <taxon>Roseovarius</taxon>
    </lineage>
</organism>
<name>A0A1X7BLV7_9RHOB</name>
<proteinExistence type="predicted"/>
<dbReference type="OrthoDB" id="8079483at2"/>
<accession>A0A1X7BLV7</accession>
<protein>
    <submittedName>
        <fullName evidence="1">Uncharacterized protein</fullName>
    </submittedName>
</protein>
<dbReference type="AlphaFoldDB" id="A0A1X7BLV7"/>
<sequence>MTTEFNTGTDASLNEAVKSRYEANGDTNAFTDAEKSKLAGLPFGAEPNAVDSVNGQLGAVSLNADDIDDDTTAHKFATAAQLSKVDSVETGATADQSGSEIVSAINTELGGAAWQSGGGGGGGSTDVVLNVAQDRILGRISTGSGDSEELTAANVRSLLNVEDGATADQTGAEIKALYESENDTNALTDAEKSKLAGVANGATANTGALADADTVDTAQIEDGAVTLSKMGQIAADRFLGRGSAGTGDVEVLSTASARAILNVLASTTLASAAVGEGASLVGISDAGGFTAQADVEGALQEIFGMLGAHGDIVTQDTATFVLKSERDVIVFDAGGSNVAARPTQASNKTVIWFNHGSQPPDNMDVFDIAMGQGFGVANINLQAGAAYTLALGDQGYNVDMTHASANTVTIPTNASVGFAIGTVISVTQLGAGVTTVSGDAGVSVNGVSVGSVSINAQYAGVVLRKVATDDWIAQGAIT</sequence>